<dbReference type="HOGENOM" id="CLU_2985007_0_0_1"/>
<evidence type="ECO:0000313" key="1">
    <source>
        <dbReference type="EMBL" id="EDO31836.1"/>
    </source>
</evidence>
<name>A7SWT0_NEMVE</name>
<organism evidence="1 2">
    <name type="scientific">Nematostella vectensis</name>
    <name type="common">Starlet sea anemone</name>
    <dbReference type="NCBI Taxonomy" id="45351"/>
    <lineage>
        <taxon>Eukaryota</taxon>
        <taxon>Metazoa</taxon>
        <taxon>Cnidaria</taxon>
        <taxon>Anthozoa</taxon>
        <taxon>Hexacorallia</taxon>
        <taxon>Actiniaria</taxon>
        <taxon>Edwardsiidae</taxon>
        <taxon>Nematostella</taxon>
    </lineage>
</organism>
<sequence>CTVWSTKTIDSVYCTVNNNNRQLALYTCTVWSTITIDSVHCTVNNNNRQRALYSQQQQ</sequence>
<feature type="non-terminal residue" evidence="1">
    <location>
        <position position="58"/>
    </location>
</feature>
<gene>
    <name evidence="1" type="ORF">NEMVEDRAFT_v1g135775</name>
</gene>
<keyword evidence="2" id="KW-1185">Reference proteome</keyword>
<dbReference type="AlphaFoldDB" id="A7SWT0"/>
<dbReference type="EMBL" id="DS469867">
    <property type="protein sequence ID" value="EDO31836.1"/>
    <property type="molecule type" value="Genomic_DNA"/>
</dbReference>
<dbReference type="InParanoid" id="A7SWT0"/>
<proteinExistence type="predicted"/>
<protein>
    <submittedName>
        <fullName evidence="1">Uncharacterized protein</fullName>
    </submittedName>
</protein>
<accession>A7SWT0</accession>
<reference evidence="1 2" key="1">
    <citation type="journal article" date="2007" name="Science">
        <title>Sea anemone genome reveals ancestral eumetazoan gene repertoire and genomic organization.</title>
        <authorList>
            <person name="Putnam N.H."/>
            <person name="Srivastava M."/>
            <person name="Hellsten U."/>
            <person name="Dirks B."/>
            <person name="Chapman J."/>
            <person name="Salamov A."/>
            <person name="Terry A."/>
            <person name="Shapiro H."/>
            <person name="Lindquist E."/>
            <person name="Kapitonov V.V."/>
            <person name="Jurka J."/>
            <person name="Genikhovich G."/>
            <person name="Grigoriev I.V."/>
            <person name="Lucas S.M."/>
            <person name="Steele R.E."/>
            <person name="Finnerty J.R."/>
            <person name="Technau U."/>
            <person name="Martindale M.Q."/>
            <person name="Rokhsar D.S."/>
        </authorList>
    </citation>
    <scope>NUCLEOTIDE SEQUENCE [LARGE SCALE GENOMIC DNA]</scope>
    <source>
        <strain evidence="2">CH2 X CH6</strain>
    </source>
</reference>
<evidence type="ECO:0000313" key="2">
    <source>
        <dbReference type="Proteomes" id="UP000001593"/>
    </source>
</evidence>
<dbReference type="Proteomes" id="UP000001593">
    <property type="component" value="Unassembled WGS sequence"/>
</dbReference>